<gene>
    <name evidence="1" type="ORF">L484_024251</name>
</gene>
<dbReference type="EMBL" id="KE343612">
    <property type="protein sequence ID" value="EXB37325.1"/>
    <property type="molecule type" value="Genomic_DNA"/>
</dbReference>
<evidence type="ECO:0000313" key="2">
    <source>
        <dbReference type="Proteomes" id="UP000030645"/>
    </source>
</evidence>
<protein>
    <submittedName>
        <fullName evidence="1">Uncharacterized protein</fullName>
    </submittedName>
</protein>
<reference evidence="2" key="1">
    <citation type="submission" date="2013-01" db="EMBL/GenBank/DDBJ databases">
        <title>Draft Genome Sequence of a Mulberry Tree, Morus notabilis C.K. Schneid.</title>
        <authorList>
            <person name="He N."/>
            <person name="Zhao S."/>
        </authorList>
    </citation>
    <scope>NUCLEOTIDE SEQUENCE</scope>
</reference>
<name>W9QH28_9ROSA</name>
<accession>W9QH28</accession>
<sequence>MALFFSGRLLTCSVCHTKAVANPGFFLGLTERFHLTPAKGPTDLPLDNAEALKCRVCGCIVSFALTQAYLVSSKTEFCKFSSGVFKKMTKSLPPLQALPSKLHHS</sequence>
<evidence type="ECO:0000313" key="1">
    <source>
        <dbReference type="EMBL" id="EXB37325.1"/>
    </source>
</evidence>
<organism evidence="1 2">
    <name type="scientific">Morus notabilis</name>
    <dbReference type="NCBI Taxonomy" id="981085"/>
    <lineage>
        <taxon>Eukaryota</taxon>
        <taxon>Viridiplantae</taxon>
        <taxon>Streptophyta</taxon>
        <taxon>Embryophyta</taxon>
        <taxon>Tracheophyta</taxon>
        <taxon>Spermatophyta</taxon>
        <taxon>Magnoliopsida</taxon>
        <taxon>eudicotyledons</taxon>
        <taxon>Gunneridae</taxon>
        <taxon>Pentapetalae</taxon>
        <taxon>rosids</taxon>
        <taxon>fabids</taxon>
        <taxon>Rosales</taxon>
        <taxon>Moraceae</taxon>
        <taxon>Moreae</taxon>
        <taxon>Morus</taxon>
    </lineage>
</organism>
<keyword evidence="2" id="KW-1185">Reference proteome</keyword>
<dbReference type="AlphaFoldDB" id="W9QH28"/>
<proteinExistence type="predicted"/>
<dbReference type="Proteomes" id="UP000030645">
    <property type="component" value="Unassembled WGS sequence"/>
</dbReference>